<name>A0ABQ3BD00_9ACTN</name>
<dbReference type="EMBL" id="BMUW01000001">
    <property type="protein sequence ID" value="GGZ36020.1"/>
    <property type="molecule type" value="Genomic_DNA"/>
</dbReference>
<protein>
    <recommendedName>
        <fullName evidence="2">DUF6924 domain-containing protein</fullName>
    </recommendedName>
</protein>
<organism evidence="3 4">
    <name type="scientific">Streptomyces rubiginosohelvolus</name>
    <dbReference type="NCBI Taxonomy" id="67362"/>
    <lineage>
        <taxon>Bacteria</taxon>
        <taxon>Bacillati</taxon>
        <taxon>Actinomycetota</taxon>
        <taxon>Actinomycetes</taxon>
        <taxon>Kitasatosporales</taxon>
        <taxon>Streptomycetaceae</taxon>
        <taxon>Streptomyces</taxon>
    </lineage>
</organism>
<dbReference type="Proteomes" id="UP000624183">
    <property type="component" value="Unassembled WGS sequence"/>
</dbReference>
<feature type="region of interest" description="Disordered" evidence="1">
    <location>
        <begin position="156"/>
        <end position="192"/>
    </location>
</feature>
<reference evidence="4" key="1">
    <citation type="journal article" date="2019" name="Int. J. Syst. Evol. Microbiol.">
        <title>The Global Catalogue of Microorganisms (GCM) 10K type strain sequencing project: providing services to taxonomists for standard genome sequencing and annotation.</title>
        <authorList>
            <consortium name="The Broad Institute Genomics Platform"/>
            <consortium name="The Broad Institute Genome Sequencing Center for Infectious Disease"/>
            <person name="Wu L."/>
            <person name="Ma J."/>
        </authorList>
    </citation>
    <scope>NUCLEOTIDE SEQUENCE [LARGE SCALE GENOMIC DNA]</scope>
    <source>
        <strain evidence="4">JCM 4602</strain>
    </source>
</reference>
<sequence>MRPPFPLPPRDEAIRVPGILLLRTDGGSDSDAWDDVLERMGELPGMRPPGAGGAAEAEASIPRRLIVAEEPGWGGSSRATPQEIAAAFDRPGAWIPDLVVLTDARTARDAEARPLLAFSGSDGQAFWITPRQTAMAYLALHRGLSFTFDGFAEEAPAEWEDGEETEPEDEDGYEPAGFALETRTDPPRYTPPARELPVLVQETDLLVRTDFGDDAAWASVVDRVRRGRGAALDVIEDFGEYVTFVDDPAFAGATPEQVMAQVRPGTDPEAMISDTVLIADTATLREPGHPVRVVPLEDEVGDSFRVDAEVAGIMVVNLALGNMDLGDWREDDA</sequence>
<evidence type="ECO:0000256" key="1">
    <source>
        <dbReference type="SAM" id="MobiDB-lite"/>
    </source>
</evidence>
<feature type="domain" description="DUF6924" evidence="2">
    <location>
        <begin position="19"/>
        <end position="154"/>
    </location>
</feature>
<feature type="domain" description="DUF6924" evidence="2">
    <location>
        <begin position="205"/>
        <end position="330"/>
    </location>
</feature>
<evidence type="ECO:0000313" key="4">
    <source>
        <dbReference type="Proteomes" id="UP000624183"/>
    </source>
</evidence>
<feature type="compositionally biased region" description="Acidic residues" evidence="1">
    <location>
        <begin position="156"/>
        <end position="173"/>
    </location>
</feature>
<accession>A0ABQ3BD00</accession>
<gene>
    <name evidence="3" type="ORF">GCM10010328_06880</name>
</gene>
<keyword evidence="4" id="KW-1185">Reference proteome</keyword>
<proteinExistence type="predicted"/>
<evidence type="ECO:0000259" key="2">
    <source>
        <dbReference type="Pfam" id="PF21962"/>
    </source>
</evidence>
<comment type="caution">
    <text evidence="3">The sequence shown here is derived from an EMBL/GenBank/DDBJ whole genome shotgun (WGS) entry which is preliminary data.</text>
</comment>
<dbReference type="Pfam" id="PF21962">
    <property type="entry name" value="DUF6924"/>
    <property type="match status" value="2"/>
</dbReference>
<dbReference type="InterPro" id="IPR053832">
    <property type="entry name" value="DUF6924"/>
</dbReference>
<evidence type="ECO:0000313" key="3">
    <source>
        <dbReference type="EMBL" id="GGZ36020.1"/>
    </source>
</evidence>